<organism evidence="3 4">
    <name type="scientific">Allacma fusca</name>
    <dbReference type="NCBI Taxonomy" id="39272"/>
    <lineage>
        <taxon>Eukaryota</taxon>
        <taxon>Metazoa</taxon>
        <taxon>Ecdysozoa</taxon>
        <taxon>Arthropoda</taxon>
        <taxon>Hexapoda</taxon>
        <taxon>Collembola</taxon>
        <taxon>Symphypleona</taxon>
        <taxon>Sminthuridae</taxon>
        <taxon>Allacma</taxon>
    </lineage>
</organism>
<evidence type="ECO:0000313" key="3">
    <source>
        <dbReference type="EMBL" id="CAG7823314.1"/>
    </source>
</evidence>
<dbReference type="InterPro" id="IPR006149">
    <property type="entry name" value="EB_dom"/>
</dbReference>
<reference evidence="3" key="1">
    <citation type="submission" date="2021-06" db="EMBL/GenBank/DDBJ databases">
        <authorList>
            <person name="Hodson N. C."/>
            <person name="Mongue J. A."/>
            <person name="Jaron S. K."/>
        </authorList>
    </citation>
    <scope>NUCLEOTIDE SEQUENCE</scope>
</reference>
<feature type="domain" description="EGF-like" evidence="2">
    <location>
        <begin position="325"/>
        <end position="340"/>
    </location>
</feature>
<protein>
    <recommendedName>
        <fullName evidence="2">EGF-like domain-containing protein</fullName>
    </recommendedName>
</protein>
<sequence length="364" mass="39130">MKYVFQQNRTFDPRKCFPATELTPQPKINMKLRMVLLFCWVGAFQITQSASQKYGTACGAGGRCDSRSGTVTCSADNVCSCPDSDTMIYDAQEDSCVVGRIGAICYTRSLKNGRPERTCVPGAQCIPVTSNSAYGICQSISSGGEKTLKGGESKATQTTTAATTTQTRKNKDGFLEGEGDKDLSSLEDMSDSTNGETSPAPVTQETTPHLGSRIGEVCQSEEDCFPSSSSCVDLFCTCDDGYIDEFGGTKCSRMINYSCEIIEATECIANSTCDETNACQCNSKFVMKNDNQQCALMINESCKSKDECLDNAECKSDGLSPDLVCMCEDGFPPAEDLTKCSGTSVNFHVALLAIGYIAVIVNKI</sequence>
<comment type="caution">
    <text evidence="3">The sequence shown here is derived from an EMBL/GenBank/DDBJ whole genome shotgun (WGS) entry which is preliminary data.</text>
</comment>
<dbReference type="PROSITE" id="PS01186">
    <property type="entry name" value="EGF_2"/>
    <property type="match status" value="1"/>
</dbReference>
<dbReference type="Pfam" id="PF01683">
    <property type="entry name" value="EB"/>
    <property type="match status" value="1"/>
</dbReference>
<dbReference type="OrthoDB" id="5912242at2759"/>
<evidence type="ECO:0000256" key="1">
    <source>
        <dbReference type="SAM" id="MobiDB-lite"/>
    </source>
</evidence>
<keyword evidence="4" id="KW-1185">Reference proteome</keyword>
<evidence type="ECO:0000313" key="4">
    <source>
        <dbReference type="Proteomes" id="UP000708208"/>
    </source>
</evidence>
<name>A0A8J2KU17_9HEXA</name>
<proteinExistence type="predicted"/>
<dbReference type="InterPro" id="IPR000742">
    <property type="entry name" value="EGF"/>
</dbReference>
<gene>
    <name evidence="3" type="ORF">AFUS01_LOCUS33536</name>
</gene>
<feature type="region of interest" description="Disordered" evidence="1">
    <location>
        <begin position="145"/>
        <end position="208"/>
    </location>
</feature>
<dbReference type="EMBL" id="CAJVCH010529075">
    <property type="protein sequence ID" value="CAG7823314.1"/>
    <property type="molecule type" value="Genomic_DNA"/>
</dbReference>
<feature type="compositionally biased region" description="Basic and acidic residues" evidence="1">
    <location>
        <begin position="169"/>
        <end position="184"/>
    </location>
</feature>
<feature type="compositionally biased region" description="Polar residues" evidence="1">
    <location>
        <begin position="191"/>
        <end position="208"/>
    </location>
</feature>
<feature type="compositionally biased region" description="Low complexity" evidence="1">
    <location>
        <begin position="155"/>
        <end position="167"/>
    </location>
</feature>
<dbReference type="Proteomes" id="UP000708208">
    <property type="component" value="Unassembled WGS sequence"/>
</dbReference>
<dbReference type="AlphaFoldDB" id="A0A8J2KU17"/>
<evidence type="ECO:0000259" key="2">
    <source>
        <dbReference type="PROSITE" id="PS01186"/>
    </source>
</evidence>
<accession>A0A8J2KU17</accession>